<dbReference type="Proteomes" id="UP000003704">
    <property type="component" value="Unassembled WGS sequence"/>
</dbReference>
<keyword evidence="5" id="KW-0560">Oxidoreductase</keyword>
<dbReference type="InterPro" id="IPR011032">
    <property type="entry name" value="GroES-like_sf"/>
</dbReference>
<reference evidence="6 7" key="1">
    <citation type="journal article" date="2012" name="J. Bacteriol.">
        <title>Genome Sequence of n-Alkane-Degrading Hydrocarboniphaga effusa Strain AP103T (ATCC BAA-332T).</title>
        <authorList>
            <person name="Chang H.K."/>
            <person name="Zylstra G.J."/>
            <person name="Chae J.C."/>
        </authorList>
    </citation>
    <scope>NUCLEOTIDE SEQUENCE [LARGE SCALE GENOMIC DNA]</scope>
    <source>
        <strain evidence="6 7">AP103</strain>
    </source>
</reference>
<accession>I8TC42</accession>
<evidence type="ECO:0000256" key="5">
    <source>
        <dbReference type="ARBA" id="ARBA00023002"/>
    </source>
</evidence>
<evidence type="ECO:0000313" key="6">
    <source>
        <dbReference type="EMBL" id="EIT71455.1"/>
    </source>
</evidence>
<dbReference type="OrthoDB" id="9781588at2"/>
<keyword evidence="7" id="KW-1185">Reference proteome</keyword>
<dbReference type="Gene3D" id="3.90.180.10">
    <property type="entry name" value="Medium-chain alcohol dehydrogenases, catalytic domain"/>
    <property type="match status" value="1"/>
</dbReference>
<dbReference type="CDD" id="cd08255">
    <property type="entry name" value="2-desacetyl-2-hydroxyethyl_bacteriochlorophyllide_like"/>
    <property type="match status" value="1"/>
</dbReference>
<dbReference type="PATRIC" id="fig|1172194.4.peg.1534"/>
<protein>
    <submittedName>
        <fullName evidence="6">Dehydrogenase</fullName>
    </submittedName>
</protein>
<evidence type="ECO:0000256" key="3">
    <source>
        <dbReference type="ARBA" id="ARBA00022723"/>
    </source>
</evidence>
<evidence type="ECO:0000256" key="4">
    <source>
        <dbReference type="ARBA" id="ARBA00022833"/>
    </source>
</evidence>
<evidence type="ECO:0000256" key="2">
    <source>
        <dbReference type="ARBA" id="ARBA00008072"/>
    </source>
</evidence>
<organism evidence="6 7">
    <name type="scientific">Hydrocarboniphaga effusa AP103</name>
    <dbReference type="NCBI Taxonomy" id="1172194"/>
    <lineage>
        <taxon>Bacteria</taxon>
        <taxon>Pseudomonadati</taxon>
        <taxon>Pseudomonadota</taxon>
        <taxon>Gammaproteobacteria</taxon>
        <taxon>Nevskiales</taxon>
        <taxon>Nevskiaceae</taxon>
        <taxon>Hydrocarboniphaga</taxon>
    </lineage>
</organism>
<dbReference type="GO" id="GO:0016491">
    <property type="term" value="F:oxidoreductase activity"/>
    <property type="evidence" value="ECO:0007669"/>
    <property type="project" value="UniProtKB-KW"/>
</dbReference>
<dbReference type="RefSeq" id="WP_007184541.1">
    <property type="nucleotide sequence ID" value="NZ_AKGD01000001.1"/>
</dbReference>
<dbReference type="Gene3D" id="3.40.50.720">
    <property type="entry name" value="NAD(P)-binding Rossmann-like Domain"/>
    <property type="match status" value="1"/>
</dbReference>
<comment type="cofactor">
    <cofactor evidence="1">
        <name>Zn(2+)</name>
        <dbReference type="ChEBI" id="CHEBI:29105"/>
    </cofactor>
</comment>
<dbReference type="GO" id="GO:0046872">
    <property type="term" value="F:metal ion binding"/>
    <property type="evidence" value="ECO:0007669"/>
    <property type="project" value="UniProtKB-KW"/>
</dbReference>
<dbReference type="SUPFAM" id="SSF50129">
    <property type="entry name" value="GroES-like"/>
    <property type="match status" value="1"/>
</dbReference>
<comment type="caution">
    <text evidence="6">The sequence shown here is derived from an EMBL/GenBank/DDBJ whole genome shotgun (WGS) entry which is preliminary data.</text>
</comment>
<keyword evidence="3" id="KW-0479">Metal-binding</keyword>
<dbReference type="PANTHER" id="PTHR43350">
    <property type="entry name" value="NAD-DEPENDENT ALCOHOL DEHYDROGENASE"/>
    <property type="match status" value="1"/>
</dbReference>
<gene>
    <name evidence="6" type="ORF">WQQ_15920</name>
</gene>
<sequence length="325" mass="35326">MSTRSERAFWLAAPGRGEIREESLLPASRDEVRVRTRYSGISRGSESLVFKGQVPPSQYALMRAPHQSGEFPGPVKYGYMNVGVVEQGPGDLLGRSVFCLYPHQTAYVVPASAVVPLPDGVPESRAVLAANVETAVNTLWDAGPRVGDRIAVIGAGVTGTAVALLASQLPGTRVELIDIDPRRAALAARLGLHFRLPGEASAEADLVFHASASEAGLELALRLAGLEAEIIEMSWFGDRRIALPLGEAFHSRRLSIRASQVGQVAPARRARWPHKRRLALALDLLRDDRFDALIDGECRFDELPQTLAQLADRPDGALCRRVRYD</sequence>
<dbReference type="AlphaFoldDB" id="I8TC42"/>
<evidence type="ECO:0000256" key="1">
    <source>
        <dbReference type="ARBA" id="ARBA00001947"/>
    </source>
</evidence>
<dbReference type="PANTHER" id="PTHR43350:SF19">
    <property type="entry name" value="D-GULOSIDE 3-DEHYDROGENASE"/>
    <property type="match status" value="1"/>
</dbReference>
<dbReference type="EMBL" id="AKGD01000001">
    <property type="protein sequence ID" value="EIT71455.1"/>
    <property type="molecule type" value="Genomic_DNA"/>
</dbReference>
<evidence type="ECO:0000313" key="7">
    <source>
        <dbReference type="Proteomes" id="UP000003704"/>
    </source>
</evidence>
<name>I8TC42_9GAMM</name>
<keyword evidence="4" id="KW-0862">Zinc</keyword>
<dbReference type="STRING" id="1172194.WQQ_15920"/>
<comment type="similarity">
    <text evidence="2">Belongs to the zinc-containing alcohol dehydrogenase family.</text>
</comment>
<proteinExistence type="inferred from homology"/>
<dbReference type="InterPro" id="IPR036291">
    <property type="entry name" value="NAD(P)-bd_dom_sf"/>
</dbReference>
<dbReference type="SUPFAM" id="SSF51735">
    <property type="entry name" value="NAD(P)-binding Rossmann-fold domains"/>
    <property type="match status" value="1"/>
</dbReference>